<dbReference type="Proteomes" id="UP000054047">
    <property type="component" value="Unassembled WGS sequence"/>
</dbReference>
<protein>
    <recommendedName>
        <fullName evidence="5">Nematode cuticle collagen N-terminal domain-containing protein</fullName>
    </recommendedName>
</protein>
<reference evidence="3 4" key="1">
    <citation type="submission" date="2013-12" db="EMBL/GenBank/DDBJ databases">
        <title>Draft genome of the parsitic nematode Ancylostoma duodenale.</title>
        <authorList>
            <person name="Mitreva M."/>
        </authorList>
    </citation>
    <scope>NUCLEOTIDE SEQUENCE [LARGE SCALE GENOMIC DNA]</scope>
    <source>
        <strain evidence="3 4">Zhejiang</strain>
    </source>
</reference>
<evidence type="ECO:0000313" key="4">
    <source>
        <dbReference type="Proteomes" id="UP000054047"/>
    </source>
</evidence>
<feature type="region of interest" description="Disordered" evidence="1">
    <location>
        <begin position="1"/>
        <end position="20"/>
    </location>
</feature>
<feature type="compositionally biased region" description="Basic and acidic residues" evidence="1">
    <location>
        <begin position="1"/>
        <end position="17"/>
    </location>
</feature>
<keyword evidence="2" id="KW-0812">Transmembrane</keyword>
<evidence type="ECO:0000256" key="2">
    <source>
        <dbReference type="SAM" id="Phobius"/>
    </source>
</evidence>
<keyword evidence="2" id="KW-1133">Transmembrane helix</keyword>
<dbReference type="EMBL" id="KN729098">
    <property type="protein sequence ID" value="KIH62755.1"/>
    <property type="molecule type" value="Genomic_DNA"/>
</dbReference>
<sequence length="112" mass="12462">MASLVTDKRPPHPERPSHTFGMDLARSSSYIAIGLSNIVIITTLAYIPYMLTQIDSVLDSIKVHNDEFQVVETAVKMEFRGIREDGPRKRRQAEGVCSELCTSSTVILSARP</sequence>
<organism evidence="3 4">
    <name type="scientific">Ancylostoma duodenale</name>
    <dbReference type="NCBI Taxonomy" id="51022"/>
    <lineage>
        <taxon>Eukaryota</taxon>
        <taxon>Metazoa</taxon>
        <taxon>Ecdysozoa</taxon>
        <taxon>Nematoda</taxon>
        <taxon>Chromadorea</taxon>
        <taxon>Rhabditida</taxon>
        <taxon>Rhabditina</taxon>
        <taxon>Rhabditomorpha</taxon>
        <taxon>Strongyloidea</taxon>
        <taxon>Ancylostomatidae</taxon>
        <taxon>Ancylostomatinae</taxon>
        <taxon>Ancylostoma</taxon>
    </lineage>
</organism>
<keyword evidence="2" id="KW-0472">Membrane</keyword>
<dbReference type="OrthoDB" id="5983381at2759"/>
<gene>
    <name evidence="3" type="ORF">ANCDUO_06962</name>
</gene>
<name>A0A0C2GN99_9BILA</name>
<proteinExistence type="predicted"/>
<evidence type="ECO:0008006" key="5">
    <source>
        <dbReference type="Google" id="ProtNLM"/>
    </source>
</evidence>
<dbReference type="AlphaFoldDB" id="A0A0C2GN99"/>
<accession>A0A0C2GN99</accession>
<evidence type="ECO:0000313" key="3">
    <source>
        <dbReference type="EMBL" id="KIH62755.1"/>
    </source>
</evidence>
<feature type="transmembrane region" description="Helical" evidence="2">
    <location>
        <begin position="30"/>
        <end position="51"/>
    </location>
</feature>
<keyword evidence="4" id="KW-1185">Reference proteome</keyword>
<evidence type="ECO:0000256" key="1">
    <source>
        <dbReference type="SAM" id="MobiDB-lite"/>
    </source>
</evidence>